<reference evidence="3" key="2">
    <citation type="submission" date="2025-08" db="UniProtKB">
        <authorList>
            <consortium name="RefSeq"/>
        </authorList>
    </citation>
    <scope>IDENTIFICATION</scope>
    <source>
        <tissue evidence="3">Leaf</tissue>
    </source>
</reference>
<evidence type="ECO:0000313" key="3">
    <source>
        <dbReference type="RefSeq" id="XP_010455407.2"/>
    </source>
</evidence>
<sequence length="155" mass="17562">MNGESPKFSRLRVILATSVGSHQAFFSYVDDCFCCILMVNRRKKKIGISPLLEANIKEPKKLQVLDSKDISRRNTMLYLTTGFLGGINILHGEAAEARVGRKENRKKAMEKLMAKAKESEPPNKSENQKIEKELEKEEVFPLLPPPLVVEANMFQ</sequence>
<gene>
    <name evidence="3" type="primary">LOC104737007</name>
</gene>
<feature type="region of interest" description="Disordered" evidence="1">
    <location>
        <begin position="106"/>
        <end position="135"/>
    </location>
</feature>
<evidence type="ECO:0000313" key="2">
    <source>
        <dbReference type="Proteomes" id="UP000694864"/>
    </source>
</evidence>
<keyword evidence="2" id="KW-1185">Reference proteome</keyword>
<reference evidence="2" key="1">
    <citation type="journal article" date="2014" name="Nat. Commun.">
        <title>The emerging biofuel crop Camelina sativa retains a highly undifferentiated hexaploid genome structure.</title>
        <authorList>
            <person name="Kagale S."/>
            <person name="Koh C."/>
            <person name="Nixon J."/>
            <person name="Bollina V."/>
            <person name="Clarke W.E."/>
            <person name="Tuteja R."/>
            <person name="Spillane C."/>
            <person name="Robinson S.J."/>
            <person name="Links M.G."/>
            <person name="Clarke C."/>
            <person name="Higgins E.E."/>
            <person name="Huebert T."/>
            <person name="Sharpe A.G."/>
            <person name="Parkin I.A."/>
        </authorList>
    </citation>
    <scope>NUCLEOTIDE SEQUENCE [LARGE SCALE GENOMIC DNA]</scope>
    <source>
        <strain evidence="2">cv. DH55</strain>
    </source>
</reference>
<accession>A0ABM0VFJ1</accession>
<proteinExistence type="predicted"/>
<protein>
    <submittedName>
        <fullName evidence="3">Uncharacterized protein LOC104737007</fullName>
    </submittedName>
</protein>
<dbReference type="RefSeq" id="XP_010455407.2">
    <property type="nucleotide sequence ID" value="XM_010457105.2"/>
</dbReference>
<dbReference type="GeneID" id="104737007"/>
<dbReference type="Proteomes" id="UP000694864">
    <property type="component" value="Chromosome 13"/>
</dbReference>
<name>A0ABM0VFJ1_CAMSA</name>
<evidence type="ECO:0000256" key="1">
    <source>
        <dbReference type="SAM" id="MobiDB-lite"/>
    </source>
</evidence>
<organism evidence="2 3">
    <name type="scientific">Camelina sativa</name>
    <name type="common">False flax</name>
    <name type="synonym">Myagrum sativum</name>
    <dbReference type="NCBI Taxonomy" id="90675"/>
    <lineage>
        <taxon>Eukaryota</taxon>
        <taxon>Viridiplantae</taxon>
        <taxon>Streptophyta</taxon>
        <taxon>Embryophyta</taxon>
        <taxon>Tracheophyta</taxon>
        <taxon>Spermatophyta</taxon>
        <taxon>Magnoliopsida</taxon>
        <taxon>eudicotyledons</taxon>
        <taxon>Gunneridae</taxon>
        <taxon>Pentapetalae</taxon>
        <taxon>rosids</taxon>
        <taxon>malvids</taxon>
        <taxon>Brassicales</taxon>
        <taxon>Brassicaceae</taxon>
        <taxon>Camelineae</taxon>
        <taxon>Camelina</taxon>
    </lineage>
</organism>